<evidence type="ECO:0000313" key="1">
    <source>
        <dbReference type="EMBL" id="CAG8725787.1"/>
    </source>
</evidence>
<keyword evidence="2" id="KW-1185">Reference proteome</keyword>
<proteinExistence type="predicted"/>
<name>A0ACA9Q101_9GLOM</name>
<accession>A0ACA9Q101</accession>
<reference evidence="1" key="1">
    <citation type="submission" date="2021-06" db="EMBL/GenBank/DDBJ databases">
        <authorList>
            <person name="Kallberg Y."/>
            <person name="Tangrot J."/>
            <person name="Rosling A."/>
        </authorList>
    </citation>
    <scope>NUCLEOTIDE SEQUENCE</scope>
    <source>
        <strain evidence="1">CL356</strain>
    </source>
</reference>
<sequence>MAETAHGQGKIITLNDYICNTVNKRVRKKWYEWGATVVFRGERDVARTYIAPDGSGVLDIAVPDDIVDEKDEVPQKSPEYKDEAGRAKRARERPQATVCAIWRIADVSKVQEVGGELYSGEVEGGRECQSRVENNPVALL</sequence>
<organism evidence="1 2">
    <name type="scientific">Acaulospora colombiana</name>
    <dbReference type="NCBI Taxonomy" id="27376"/>
    <lineage>
        <taxon>Eukaryota</taxon>
        <taxon>Fungi</taxon>
        <taxon>Fungi incertae sedis</taxon>
        <taxon>Mucoromycota</taxon>
        <taxon>Glomeromycotina</taxon>
        <taxon>Glomeromycetes</taxon>
        <taxon>Diversisporales</taxon>
        <taxon>Acaulosporaceae</taxon>
        <taxon>Acaulospora</taxon>
    </lineage>
</organism>
<feature type="non-terminal residue" evidence="1">
    <location>
        <position position="140"/>
    </location>
</feature>
<evidence type="ECO:0000313" key="2">
    <source>
        <dbReference type="Proteomes" id="UP000789525"/>
    </source>
</evidence>
<comment type="caution">
    <text evidence="1">The sequence shown here is derived from an EMBL/GenBank/DDBJ whole genome shotgun (WGS) entry which is preliminary data.</text>
</comment>
<gene>
    <name evidence="1" type="ORF">ACOLOM_LOCUS11362</name>
</gene>
<dbReference type="EMBL" id="CAJVPT010040583">
    <property type="protein sequence ID" value="CAG8725787.1"/>
    <property type="molecule type" value="Genomic_DNA"/>
</dbReference>
<protein>
    <submittedName>
        <fullName evidence="1">14284_t:CDS:1</fullName>
    </submittedName>
</protein>
<dbReference type="Proteomes" id="UP000789525">
    <property type="component" value="Unassembled WGS sequence"/>
</dbReference>